<organism evidence="1 2">
    <name type="scientific">Paramormyrops kingsleyae</name>
    <dbReference type="NCBI Taxonomy" id="1676925"/>
    <lineage>
        <taxon>Eukaryota</taxon>
        <taxon>Metazoa</taxon>
        <taxon>Chordata</taxon>
        <taxon>Craniata</taxon>
        <taxon>Vertebrata</taxon>
        <taxon>Euteleostomi</taxon>
        <taxon>Actinopterygii</taxon>
        <taxon>Neopterygii</taxon>
        <taxon>Teleostei</taxon>
        <taxon>Osteoglossocephala</taxon>
        <taxon>Osteoglossomorpha</taxon>
        <taxon>Osteoglossiformes</taxon>
        <taxon>Mormyridae</taxon>
        <taxon>Paramormyrops</taxon>
    </lineage>
</organism>
<dbReference type="Ensembl" id="ENSPKIT00000032428.1">
    <property type="protein sequence ID" value="ENSPKIP00000008349.1"/>
    <property type="gene ID" value="ENSPKIG00000023884.1"/>
</dbReference>
<reference evidence="1" key="1">
    <citation type="submission" date="2025-08" db="UniProtKB">
        <authorList>
            <consortium name="Ensembl"/>
        </authorList>
    </citation>
    <scope>IDENTIFICATION</scope>
</reference>
<dbReference type="AlphaFoldDB" id="A0A3B3QR56"/>
<sequence>MLFHHGLAYLKHSNAKDKTYTWLQTRLEDLISDYKSRLAIQVSPRKFYCKYHQRQNITSSNENLTEAVRSQTLLALRKALLNQMQLLDNPDQMYPNSTTIHSLRVVVKDQTSHYIIYTHNTIQPFSHNDTKLINIHSLYGHADAVKVTYTQWCIISEMNSVTYGGLACQANHTFYLEITKDFTVGHISIPGRVTLETDVSPWWDDTFHEESIRAMTKAMDLVEQVILKTENHLHQAQVEVNSAKRTAEIQTNAPLAQPSMCTHGRTGCFKHVLTQVAHVHHRMGANITEVGSLED</sequence>
<reference evidence="1" key="2">
    <citation type="submission" date="2025-09" db="UniProtKB">
        <authorList>
            <consortium name="Ensembl"/>
        </authorList>
    </citation>
    <scope>IDENTIFICATION</scope>
</reference>
<keyword evidence="2" id="KW-1185">Reference proteome</keyword>
<evidence type="ECO:0000313" key="1">
    <source>
        <dbReference type="Ensembl" id="ENSPKIP00000008349.1"/>
    </source>
</evidence>
<protein>
    <submittedName>
        <fullName evidence="1">Uncharacterized protein</fullName>
    </submittedName>
</protein>
<dbReference type="Proteomes" id="UP000261540">
    <property type="component" value="Unplaced"/>
</dbReference>
<evidence type="ECO:0000313" key="2">
    <source>
        <dbReference type="Proteomes" id="UP000261540"/>
    </source>
</evidence>
<dbReference type="GeneTree" id="ENSGT00940000177271"/>
<name>A0A3B3QR56_9TELE</name>
<proteinExistence type="predicted"/>
<accession>A0A3B3QR56</accession>